<dbReference type="PANTHER" id="PTHR48464">
    <property type="match status" value="1"/>
</dbReference>
<evidence type="ECO:0000313" key="1">
    <source>
        <dbReference type="EnsemblPlants" id="EMT26116"/>
    </source>
</evidence>
<accession>M8CR27</accession>
<proteinExistence type="predicted"/>
<evidence type="ECO:0008006" key="2">
    <source>
        <dbReference type="Google" id="ProtNLM"/>
    </source>
</evidence>
<dbReference type="PANTHER" id="PTHR48464:SF1">
    <property type="entry name" value="MYB_SANT-LIKE DOMAIN-CONTAINING PROTEIN"/>
    <property type="match status" value="1"/>
</dbReference>
<dbReference type="EnsemblPlants" id="EMT26116">
    <property type="protein sequence ID" value="EMT26116"/>
    <property type="gene ID" value="F775_22071"/>
</dbReference>
<dbReference type="AlphaFoldDB" id="M8CR27"/>
<organism evidence="1">
    <name type="scientific">Aegilops tauschii</name>
    <name type="common">Tausch's goatgrass</name>
    <name type="synonym">Aegilops squarrosa</name>
    <dbReference type="NCBI Taxonomy" id="37682"/>
    <lineage>
        <taxon>Eukaryota</taxon>
        <taxon>Viridiplantae</taxon>
        <taxon>Streptophyta</taxon>
        <taxon>Embryophyta</taxon>
        <taxon>Tracheophyta</taxon>
        <taxon>Spermatophyta</taxon>
        <taxon>Magnoliopsida</taxon>
        <taxon>Liliopsida</taxon>
        <taxon>Poales</taxon>
        <taxon>Poaceae</taxon>
        <taxon>BOP clade</taxon>
        <taxon>Pooideae</taxon>
        <taxon>Triticodae</taxon>
        <taxon>Triticeae</taxon>
        <taxon>Triticinae</taxon>
        <taxon>Aegilops</taxon>
    </lineage>
</organism>
<protein>
    <recommendedName>
        <fullName evidence="2">Myb/SANT-like domain-containing protein</fullName>
    </recommendedName>
</protein>
<name>M8CR27_AEGTA</name>
<reference evidence="1" key="1">
    <citation type="submission" date="2015-06" db="UniProtKB">
        <authorList>
            <consortium name="EnsemblPlants"/>
        </authorList>
    </citation>
    <scope>IDENTIFICATION</scope>
</reference>
<sequence>MDSVDSSSMSCGRDKNKRNWTSDVDDELIKALHELSLDTRWKADGAFKGGYLVLLEKHLAEKFPCRGITAAPHIESRVGYFRKKLGALEVMISKMVSHGMEIGR</sequence>